<dbReference type="Pfam" id="PF01448">
    <property type="entry name" value="ELM2"/>
    <property type="match status" value="1"/>
</dbReference>
<evidence type="ECO:0000256" key="11">
    <source>
        <dbReference type="SAM" id="MobiDB-lite"/>
    </source>
</evidence>
<dbReference type="InterPro" id="IPR051066">
    <property type="entry name" value="Trans_reg/Corepressor"/>
</dbReference>
<dbReference type="GO" id="GO:0003714">
    <property type="term" value="F:transcription corepressor activity"/>
    <property type="evidence" value="ECO:0007669"/>
    <property type="project" value="TreeGrafter"/>
</dbReference>
<dbReference type="SUPFAM" id="SSF46689">
    <property type="entry name" value="Homeodomain-like"/>
    <property type="match status" value="1"/>
</dbReference>
<evidence type="ECO:0000256" key="6">
    <source>
        <dbReference type="ARBA" id="ARBA00023125"/>
    </source>
</evidence>
<accession>A0A7L1T9S5</accession>
<feature type="compositionally biased region" description="Low complexity" evidence="11">
    <location>
        <begin position="274"/>
        <end position="290"/>
    </location>
</feature>
<evidence type="ECO:0000256" key="10">
    <source>
        <dbReference type="SAM" id="Coils"/>
    </source>
</evidence>
<feature type="domain" description="SANT" evidence="14">
    <location>
        <begin position="1065"/>
        <end position="1116"/>
    </location>
</feature>
<dbReference type="Gene3D" id="1.10.10.60">
    <property type="entry name" value="Homeodomain-like"/>
    <property type="match status" value="1"/>
</dbReference>
<evidence type="ECO:0000256" key="1">
    <source>
        <dbReference type="ARBA" id="ARBA00004123"/>
    </source>
</evidence>
<dbReference type="SUPFAM" id="SSF57667">
    <property type="entry name" value="beta-beta-alpha zinc fingers"/>
    <property type="match status" value="2"/>
</dbReference>
<keyword evidence="2" id="KW-0479">Metal-binding</keyword>
<gene>
    <name evidence="15" type="primary">Znf541</name>
    <name evidence="15" type="ORF">ARAGUA_R15188</name>
</gene>
<feature type="compositionally biased region" description="Basic residues" evidence="11">
    <location>
        <begin position="1160"/>
        <end position="1173"/>
    </location>
</feature>
<reference evidence="15 16" key="1">
    <citation type="submission" date="2019-09" db="EMBL/GenBank/DDBJ databases">
        <title>Bird 10,000 Genomes (B10K) Project - Family phase.</title>
        <authorList>
            <person name="Zhang G."/>
        </authorList>
    </citation>
    <scope>NUCLEOTIDE SEQUENCE [LARGE SCALE GENOMIC DNA]</scope>
    <source>
        <strain evidence="15">B10K-DU-002-11</strain>
        <tissue evidence="15">Muscle</tissue>
    </source>
</reference>
<dbReference type="PROSITE" id="PS00028">
    <property type="entry name" value="ZINC_FINGER_C2H2_1"/>
    <property type="match status" value="4"/>
</dbReference>
<keyword evidence="10" id="KW-0175">Coiled coil</keyword>
<evidence type="ECO:0000256" key="3">
    <source>
        <dbReference type="ARBA" id="ARBA00022771"/>
    </source>
</evidence>
<feature type="domain" description="ELM2" evidence="13">
    <location>
        <begin position="958"/>
        <end position="1050"/>
    </location>
</feature>
<proteinExistence type="predicted"/>
<feature type="region of interest" description="Disordered" evidence="11">
    <location>
        <begin position="1218"/>
        <end position="1248"/>
    </location>
</feature>
<dbReference type="PANTHER" id="PTHR16089:SF23">
    <property type="entry name" value="ZINC FINGER PROTEIN 541"/>
    <property type="match status" value="1"/>
</dbReference>
<keyword evidence="16" id="KW-1185">Reference proteome</keyword>
<evidence type="ECO:0000256" key="7">
    <source>
        <dbReference type="ARBA" id="ARBA00023163"/>
    </source>
</evidence>
<feature type="domain" description="C2H2-type" evidence="12">
    <location>
        <begin position="121"/>
        <end position="148"/>
    </location>
</feature>
<dbReference type="GO" id="GO:0000118">
    <property type="term" value="C:histone deacetylase complex"/>
    <property type="evidence" value="ECO:0007669"/>
    <property type="project" value="TreeGrafter"/>
</dbReference>
<feature type="region of interest" description="Disordered" evidence="11">
    <location>
        <begin position="273"/>
        <end position="302"/>
    </location>
</feature>
<dbReference type="InterPro" id="IPR017884">
    <property type="entry name" value="SANT_dom"/>
</dbReference>
<name>A0A7L1T9S5_ARAGA</name>
<evidence type="ECO:0000256" key="9">
    <source>
        <dbReference type="PROSITE-ProRule" id="PRU00042"/>
    </source>
</evidence>
<evidence type="ECO:0000313" key="16">
    <source>
        <dbReference type="Proteomes" id="UP000567570"/>
    </source>
</evidence>
<evidence type="ECO:0000313" key="15">
    <source>
        <dbReference type="EMBL" id="NXO57972.1"/>
    </source>
</evidence>
<dbReference type="PROSITE" id="PS51293">
    <property type="entry name" value="SANT"/>
    <property type="match status" value="1"/>
</dbReference>
<dbReference type="PROSITE" id="PS51156">
    <property type="entry name" value="ELM2"/>
    <property type="match status" value="1"/>
</dbReference>
<dbReference type="InterPro" id="IPR036236">
    <property type="entry name" value="Znf_C2H2_sf"/>
</dbReference>
<dbReference type="InterPro" id="IPR000949">
    <property type="entry name" value="ELM2_dom"/>
</dbReference>
<dbReference type="EMBL" id="VXBL01008140">
    <property type="protein sequence ID" value="NXO57972.1"/>
    <property type="molecule type" value="Genomic_DNA"/>
</dbReference>
<feature type="region of interest" description="Disordered" evidence="11">
    <location>
        <begin position="719"/>
        <end position="748"/>
    </location>
</feature>
<organism evidence="15 16">
    <name type="scientific">Aramus guarauna</name>
    <name type="common">Limpkin</name>
    <name type="synonym">Scolopax guarauna</name>
    <dbReference type="NCBI Taxonomy" id="54356"/>
    <lineage>
        <taxon>Eukaryota</taxon>
        <taxon>Metazoa</taxon>
        <taxon>Chordata</taxon>
        <taxon>Craniata</taxon>
        <taxon>Vertebrata</taxon>
        <taxon>Euteleostomi</taxon>
        <taxon>Archelosauria</taxon>
        <taxon>Archosauria</taxon>
        <taxon>Dinosauria</taxon>
        <taxon>Saurischia</taxon>
        <taxon>Theropoda</taxon>
        <taxon>Coelurosauria</taxon>
        <taxon>Aves</taxon>
        <taxon>Neognathae</taxon>
        <taxon>Neoaves</taxon>
        <taxon>Gruiformes</taxon>
        <taxon>Aramidae</taxon>
        <taxon>Aramus</taxon>
    </lineage>
</organism>
<dbReference type="Pfam" id="PF00096">
    <property type="entry name" value="zf-C2H2"/>
    <property type="match status" value="1"/>
</dbReference>
<evidence type="ECO:0000256" key="4">
    <source>
        <dbReference type="ARBA" id="ARBA00022833"/>
    </source>
</evidence>
<evidence type="ECO:0000259" key="14">
    <source>
        <dbReference type="PROSITE" id="PS51293"/>
    </source>
</evidence>
<feature type="coiled-coil region" evidence="10">
    <location>
        <begin position="1122"/>
        <end position="1156"/>
    </location>
</feature>
<dbReference type="GO" id="GO:0008270">
    <property type="term" value="F:zinc ion binding"/>
    <property type="evidence" value="ECO:0007669"/>
    <property type="project" value="UniProtKB-KW"/>
</dbReference>
<dbReference type="Pfam" id="PF00249">
    <property type="entry name" value="Myb_DNA-binding"/>
    <property type="match status" value="1"/>
</dbReference>
<dbReference type="SMART" id="SM01189">
    <property type="entry name" value="ELM2"/>
    <property type="match status" value="1"/>
</dbReference>
<keyword evidence="8" id="KW-0539">Nucleus</keyword>
<evidence type="ECO:0000256" key="5">
    <source>
        <dbReference type="ARBA" id="ARBA00023015"/>
    </source>
</evidence>
<feature type="domain" description="C2H2-type" evidence="12">
    <location>
        <begin position="177"/>
        <end position="206"/>
    </location>
</feature>
<evidence type="ECO:0000256" key="8">
    <source>
        <dbReference type="ARBA" id="ARBA00023242"/>
    </source>
</evidence>
<feature type="region of interest" description="Disordered" evidence="11">
    <location>
        <begin position="221"/>
        <end position="248"/>
    </location>
</feature>
<feature type="region of interest" description="Disordered" evidence="11">
    <location>
        <begin position="638"/>
        <end position="657"/>
    </location>
</feature>
<keyword evidence="7" id="KW-0804">Transcription</keyword>
<feature type="domain" description="C2H2-type" evidence="12">
    <location>
        <begin position="149"/>
        <end position="176"/>
    </location>
</feature>
<feature type="region of interest" description="Disordered" evidence="11">
    <location>
        <begin position="79"/>
        <end position="121"/>
    </location>
</feature>
<feature type="non-terminal residue" evidence="15">
    <location>
        <position position="1248"/>
    </location>
</feature>
<evidence type="ECO:0000256" key="2">
    <source>
        <dbReference type="ARBA" id="ARBA00022723"/>
    </source>
</evidence>
<dbReference type="Proteomes" id="UP000567570">
    <property type="component" value="Unassembled WGS sequence"/>
</dbReference>
<feature type="compositionally biased region" description="Basic and acidic residues" evidence="11">
    <location>
        <begin position="765"/>
        <end position="776"/>
    </location>
</feature>
<dbReference type="GO" id="GO:0005667">
    <property type="term" value="C:transcription regulator complex"/>
    <property type="evidence" value="ECO:0007669"/>
    <property type="project" value="TreeGrafter"/>
</dbReference>
<dbReference type="PANTHER" id="PTHR16089">
    <property type="entry name" value="REST COREPRESSOR COREST PROTEIN-RELATED"/>
    <property type="match status" value="1"/>
</dbReference>
<dbReference type="FunFam" id="3.30.160.60:FF:000656">
    <property type="entry name" value="Zinc finger protein 541"/>
    <property type="match status" value="1"/>
</dbReference>
<dbReference type="InterPro" id="IPR013087">
    <property type="entry name" value="Znf_C2H2_type"/>
</dbReference>
<keyword evidence="5" id="KW-0805">Transcription regulation</keyword>
<sequence length="1248" mass="134580">GDESSLHLELHLPGFSESQGLVCSEVLNHDLYLNAKDGTYVGLSGSDAASRALQADLNAFSLSPAKDCNSVRLLDGSDLWHEPGLPTPTGPEEAEGGGRGGRGRSSGRGKRPLGSPGTSPPACSRCGKVFGSASALSKHCLSHSQRREHVCTVCSKAFKRPDHLSGHMLTHQKIKPFACPERDCGKSYCDHRSLRRHYELQHGSRGLKEAPKAGAGEESLLLPAPYSQGNGKSVDGPPARSEPGCFPPKRDPPRCVASSFANRNLPSAAECADAASTGSSPASRSSCLASGGSGLPGDDTATDRLSCRESAASPNLCAVINPGNASLIVPGENAVADPSSRAFISEAQLPSEPAGLQSHPSSTLPCFSTFREQKTSTNQPGGSFQWIRNAPVCAKPKRNGVCLARKPPVAARGVPEGLAAPSLTFSAAYERPDAFSFPIAPFKAEDDAPSELTLDCFEETFQSVKSHDSRSWENAGESSFPEVQKRGALQSETRQLFPNPQDSAACPLPQHLFHVVAKSLSHAQAPAPSLSVAPEAEHLPANPFQAGFQQLPPSAPQFPEYEGASAYLQKTVPQFQGIVSNGEKRGPQPALLKEYAGLKDSSGPGQLRYGILGNAAGNRSYGTSNQLENKLPAFLQQEKSRDHSAEAGGKTPAGSGRCWRLPAVRREKPTLGLSRAAPPSQVAMASFSSAPGATRRLTIFNRIQGGNIYSLTKAAKEENSSAERSKMGAAPTDGSSSESGFLRQNCGQPVYTENGLESRECFRGERWPSPQRKEDQQACDAGDADAQRPWLGAAGDGNGPSEPEAPWDDVTVAPLVIPVSVPVTKSQGGNEVSPDEKDLEETLHQKKRKKQTRPKSLFIPPPLALDAQPGVGGCYQSNLRSPVFLVDHLLRDLFQRSPYTPPPMLSPVREGSGLYFSTLCSPSVSGDPNQLFGAVLGRMDKDFGFCVMKDNANISIQPHINVGSQFQAEIPNLQDRSQLEEDEQGASLVWKPWGDIATNPETQDRVTELLNMARSSVVPGGGINLELALHCLHEAQGNILEALEMLLSGVPQRPESHPLANYRYSGLDSWTPLEKQLFKKAFYLHKKDFHLIQKKIQTKNVSQCVEYYYSWKKKPKFDCGRAQVIGKKVKRAKDEVEETEEKVEKLLGICASLKRRRHRQLPKGSLTKKRKSNARVPCGAGDPSCLPSAPPDGAGIAADQGVFPCRQCERVFDKIKGRNAHMKRHRPQEQAEPLAKIEQPLNHLKSEE</sequence>
<dbReference type="SMART" id="SM00355">
    <property type="entry name" value="ZnF_C2H2"/>
    <property type="match status" value="4"/>
</dbReference>
<protein>
    <submittedName>
        <fullName evidence="15">ZN541 protein</fullName>
    </submittedName>
</protein>
<keyword evidence="6" id="KW-0238">DNA-binding</keyword>
<dbReference type="AlphaFoldDB" id="A0A7L1T9S5"/>
<evidence type="ECO:0000259" key="12">
    <source>
        <dbReference type="PROSITE" id="PS50157"/>
    </source>
</evidence>
<comment type="subcellular location">
    <subcellularLocation>
        <location evidence="1">Nucleus</location>
    </subcellularLocation>
</comment>
<feature type="compositionally biased region" description="Basic residues" evidence="11">
    <location>
        <begin position="101"/>
        <end position="111"/>
    </location>
</feature>
<dbReference type="Gene3D" id="3.30.160.60">
    <property type="entry name" value="Classic Zinc Finger"/>
    <property type="match status" value="2"/>
</dbReference>
<feature type="domain" description="C2H2-type" evidence="12">
    <location>
        <begin position="1203"/>
        <end position="1230"/>
    </location>
</feature>
<feature type="region of interest" description="Disordered" evidence="11">
    <location>
        <begin position="765"/>
        <end position="807"/>
    </location>
</feature>
<dbReference type="GO" id="GO:0003677">
    <property type="term" value="F:DNA binding"/>
    <property type="evidence" value="ECO:0007669"/>
    <property type="project" value="UniProtKB-KW"/>
</dbReference>
<keyword evidence="3 9" id="KW-0863">Zinc-finger</keyword>
<dbReference type="InterPro" id="IPR009057">
    <property type="entry name" value="Homeodomain-like_sf"/>
</dbReference>
<dbReference type="FunFam" id="1.10.10.60:FF:000012">
    <property type="entry name" value="Metastasis-associated 1 family, member 3"/>
    <property type="match status" value="1"/>
</dbReference>
<evidence type="ECO:0000259" key="13">
    <source>
        <dbReference type="PROSITE" id="PS51156"/>
    </source>
</evidence>
<dbReference type="SMART" id="SM00717">
    <property type="entry name" value="SANT"/>
    <property type="match status" value="1"/>
</dbReference>
<dbReference type="Pfam" id="PF13912">
    <property type="entry name" value="zf-C2H2_6"/>
    <property type="match status" value="1"/>
</dbReference>
<dbReference type="InterPro" id="IPR001005">
    <property type="entry name" value="SANT/Myb"/>
</dbReference>
<comment type="caution">
    <text evidence="15">The sequence shown here is derived from an EMBL/GenBank/DDBJ whole genome shotgun (WGS) entry which is preliminary data.</text>
</comment>
<dbReference type="PROSITE" id="PS50157">
    <property type="entry name" value="ZINC_FINGER_C2H2_2"/>
    <property type="match status" value="4"/>
</dbReference>
<feature type="region of interest" description="Disordered" evidence="11">
    <location>
        <begin position="1160"/>
        <end position="1179"/>
    </location>
</feature>
<keyword evidence="4" id="KW-0862">Zinc</keyword>
<feature type="non-terminal residue" evidence="15">
    <location>
        <position position="1"/>
    </location>
</feature>
<dbReference type="GO" id="GO:0006357">
    <property type="term" value="P:regulation of transcription by RNA polymerase II"/>
    <property type="evidence" value="ECO:0007669"/>
    <property type="project" value="TreeGrafter"/>
</dbReference>